<organism evidence="2 3">
    <name type="scientific">Gymnopilus dilepis</name>
    <dbReference type="NCBI Taxonomy" id="231916"/>
    <lineage>
        <taxon>Eukaryota</taxon>
        <taxon>Fungi</taxon>
        <taxon>Dikarya</taxon>
        <taxon>Basidiomycota</taxon>
        <taxon>Agaricomycotina</taxon>
        <taxon>Agaricomycetes</taxon>
        <taxon>Agaricomycetidae</taxon>
        <taxon>Agaricales</taxon>
        <taxon>Agaricineae</taxon>
        <taxon>Hymenogastraceae</taxon>
        <taxon>Gymnopilus</taxon>
    </lineage>
</organism>
<name>A0A409Y9G2_9AGAR</name>
<dbReference type="AlphaFoldDB" id="A0A409Y9G2"/>
<reference evidence="2 3" key="1">
    <citation type="journal article" date="2018" name="Evol. Lett.">
        <title>Horizontal gene cluster transfer increased hallucinogenic mushroom diversity.</title>
        <authorList>
            <person name="Reynolds H.T."/>
            <person name="Vijayakumar V."/>
            <person name="Gluck-Thaler E."/>
            <person name="Korotkin H.B."/>
            <person name="Matheny P.B."/>
            <person name="Slot J.C."/>
        </authorList>
    </citation>
    <scope>NUCLEOTIDE SEQUENCE [LARGE SCALE GENOMIC DNA]</scope>
    <source>
        <strain evidence="2 3">SRW20</strain>
    </source>
</reference>
<gene>
    <name evidence="2" type="ORF">CVT26_009155</name>
</gene>
<feature type="region of interest" description="Disordered" evidence="1">
    <location>
        <begin position="1"/>
        <end position="29"/>
    </location>
</feature>
<dbReference type="Proteomes" id="UP000284706">
    <property type="component" value="Unassembled WGS sequence"/>
</dbReference>
<sequence length="155" mass="16868">MAFCPLTPSTEKDQQKLRTESQSSKADTDIAKVRRIKASRTNQRLSDNDILGQGQTTPYAESIAFDGAVDFQLGNIRHITIGGDIVASDFKAFPTGLVPPVGKEIATARKKTLFKNPKHFRIETAEFVDVNGSIYGSFSSKPLPGGIKAKLKGKE</sequence>
<dbReference type="EMBL" id="NHYE01001048">
    <property type="protein sequence ID" value="PPQ99700.1"/>
    <property type="molecule type" value="Genomic_DNA"/>
</dbReference>
<protein>
    <submittedName>
        <fullName evidence="2">Uncharacterized protein</fullName>
    </submittedName>
</protein>
<evidence type="ECO:0000313" key="2">
    <source>
        <dbReference type="EMBL" id="PPQ99700.1"/>
    </source>
</evidence>
<keyword evidence="3" id="KW-1185">Reference proteome</keyword>
<feature type="compositionally biased region" description="Basic and acidic residues" evidence="1">
    <location>
        <begin position="10"/>
        <end position="19"/>
    </location>
</feature>
<accession>A0A409Y9G2</accession>
<proteinExistence type="predicted"/>
<evidence type="ECO:0000313" key="3">
    <source>
        <dbReference type="Proteomes" id="UP000284706"/>
    </source>
</evidence>
<evidence type="ECO:0000256" key="1">
    <source>
        <dbReference type="SAM" id="MobiDB-lite"/>
    </source>
</evidence>
<dbReference type="InParanoid" id="A0A409Y9G2"/>
<comment type="caution">
    <text evidence="2">The sequence shown here is derived from an EMBL/GenBank/DDBJ whole genome shotgun (WGS) entry which is preliminary data.</text>
</comment>